<keyword evidence="7" id="KW-1185">Reference proteome</keyword>
<dbReference type="RefSeq" id="WP_345710242.1">
    <property type="nucleotide sequence ID" value="NZ_BAABIL010000001.1"/>
</dbReference>
<dbReference type="InterPro" id="IPR002104">
    <property type="entry name" value="Integrase_catalytic"/>
</dbReference>
<dbReference type="PROSITE" id="PS51900">
    <property type="entry name" value="CB"/>
    <property type="match status" value="1"/>
</dbReference>
<evidence type="ECO:0000313" key="6">
    <source>
        <dbReference type="EMBL" id="GAA4960585.1"/>
    </source>
</evidence>
<dbReference type="PANTHER" id="PTHR34605:SF3">
    <property type="entry name" value="P CELL-TYPE AGGLUTINATION PROTEIN MAP4-LIKE-RELATED"/>
    <property type="match status" value="1"/>
</dbReference>
<evidence type="ECO:0000256" key="1">
    <source>
        <dbReference type="ARBA" id="ARBA00023125"/>
    </source>
</evidence>
<evidence type="ECO:0000256" key="3">
    <source>
        <dbReference type="PROSITE-ProRule" id="PRU01248"/>
    </source>
</evidence>
<dbReference type="InterPro" id="IPR044068">
    <property type="entry name" value="CB"/>
</dbReference>
<dbReference type="SUPFAM" id="SSF56349">
    <property type="entry name" value="DNA breaking-rejoining enzymes"/>
    <property type="match status" value="1"/>
</dbReference>
<protein>
    <submittedName>
        <fullName evidence="6">Site-specific integrase</fullName>
    </submittedName>
</protein>
<dbReference type="PANTHER" id="PTHR34605">
    <property type="entry name" value="PHAGE_INTEGRASE DOMAIN-CONTAINING PROTEIN"/>
    <property type="match status" value="1"/>
</dbReference>
<dbReference type="PROSITE" id="PS51898">
    <property type="entry name" value="TYR_RECOMBINASE"/>
    <property type="match status" value="1"/>
</dbReference>
<dbReference type="Proteomes" id="UP001501195">
    <property type="component" value="Unassembled WGS sequence"/>
</dbReference>
<evidence type="ECO:0000259" key="4">
    <source>
        <dbReference type="PROSITE" id="PS51898"/>
    </source>
</evidence>
<keyword evidence="2" id="KW-0233">DNA recombination</keyword>
<dbReference type="Pfam" id="PF00589">
    <property type="entry name" value="Phage_integrase"/>
    <property type="match status" value="1"/>
</dbReference>
<dbReference type="SUPFAM" id="SSF47823">
    <property type="entry name" value="lambda integrase-like, N-terminal domain"/>
    <property type="match status" value="1"/>
</dbReference>
<feature type="domain" description="Tyr recombinase" evidence="4">
    <location>
        <begin position="155"/>
        <end position="355"/>
    </location>
</feature>
<dbReference type="Gene3D" id="1.10.443.10">
    <property type="entry name" value="Intergrase catalytic core"/>
    <property type="match status" value="1"/>
</dbReference>
<comment type="caution">
    <text evidence="6">The sequence shown here is derived from an EMBL/GenBank/DDBJ whole genome shotgun (WGS) entry which is preliminary data.</text>
</comment>
<proteinExistence type="predicted"/>
<sequence>MTSAATQPIEQAPEEPVEGVVLVADPSREVQDLAVVGPATLDPSSLESWLAGLHPLHRAGRSAATWRAYASDLAHFATWCSRQGVTPLPAEPGTVLGYLHAHGEALSLSTLQRRLAAISVAHRLIDAPSPTTSETVRLAWSGLRRTHGPRRTVRKVDAVLTTTLAQLVAPLGESAMDIRDRALLVMGFAGAFRRSELAGLNLADITVTDDGLRISVRSSKTDQEGQGRIIGLPYGSHRATCPVRSWLTWAAILDQHGISEGPAFRSFTKAGRSLKPRGMTGEAIAEVVKRRAAAVGIDPTSVAGHSLRAGFITSAARAGVPDRTIMRQSGHRSPASLSAYVREGTLFQDNAAAHVGL</sequence>
<accession>A0ABP9H319</accession>
<dbReference type="EMBL" id="BAABIL010000001">
    <property type="protein sequence ID" value="GAA4960585.1"/>
    <property type="molecule type" value="Genomic_DNA"/>
</dbReference>
<gene>
    <name evidence="6" type="ORF">GCM10023225_00160</name>
</gene>
<evidence type="ECO:0000256" key="2">
    <source>
        <dbReference type="ARBA" id="ARBA00023172"/>
    </source>
</evidence>
<dbReference type="InterPro" id="IPR013762">
    <property type="entry name" value="Integrase-like_cat_sf"/>
</dbReference>
<dbReference type="InterPro" id="IPR010998">
    <property type="entry name" value="Integrase_recombinase_N"/>
</dbReference>
<organism evidence="6 7">
    <name type="scientific">Kineococcus glutinatus</name>
    <dbReference type="NCBI Taxonomy" id="1070872"/>
    <lineage>
        <taxon>Bacteria</taxon>
        <taxon>Bacillati</taxon>
        <taxon>Actinomycetota</taxon>
        <taxon>Actinomycetes</taxon>
        <taxon>Kineosporiales</taxon>
        <taxon>Kineosporiaceae</taxon>
        <taxon>Kineococcus</taxon>
    </lineage>
</organism>
<dbReference type="InterPro" id="IPR011010">
    <property type="entry name" value="DNA_brk_join_enz"/>
</dbReference>
<dbReference type="InterPro" id="IPR052925">
    <property type="entry name" value="Phage_Integrase-like_Recomb"/>
</dbReference>
<dbReference type="CDD" id="cd00799">
    <property type="entry name" value="INT_Cre_C"/>
    <property type="match status" value="1"/>
</dbReference>
<keyword evidence="1 3" id="KW-0238">DNA-binding</keyword>
<dbReference type="Gene3D" id="1.10.150.130">
    <property type="match status" value="1"/>
</dbReference>
<evidence type="ECO:0000313" key="7">
    <source>
        <dbReference type="Proteomes" id="UP001501195"/>
    </source>
</evidence>
<reference evidence="7" key="1">
    <citation type="journal article" date="2019" name="Int. J. Syst. Evol. Microbiol.">
        <title>The Global Catalogue of Microorganisms (GCM) 10K type strain sequencing project: providing services to taxonomists for standard genome sequencing and annotation.</title>
        <authorList>
            <consortium name="The Broad Institute Genomics Platform"/>
            <consortium name="The Broad Institute Genome Sequencing Center for Infectious Disease"/>
            <person name="Wu L."/>
            <person name="Ma J."/>
        </authorList>
    </citation>
    <scope>NUCLEOTIDE SEQUENCE [LARGE SCALE GENOMIC DNA]</scope>
    <source>
        <strain evidence="7">JCM 18126</strain>
    </source>
</reference>
<feature type="domain" description="Core-binding (CB)" evidence="5">
    <location>
        <begin position="40"/>
        <end position="126"/>
    </location>
</feature>
<evidence type="ECO:0000259" key="5">
    <source>
        <dbReference type="PROSITE" id="PS51900"/>
    </source>
</evidence>
<name>A0ABP9H319_9ACTN</name>